<sequence>MAAIKALVFDFGNVLCTWTPQKDTAVHPKKLKQIMSSDIWHDYERGRYLSADECYRAVEKRFGVKASDLDSAMTSARSSLQPAGITLDYLTDLLKRHEALRIYGLTNTPRPEEGSVQSIAQQWPIFDRIYTSGSLGMRKPDICSYESVLREIGLPAEAVLFVDDFQENILAAQSIGIQTILFQNHEQMYREIENHFGNPVSRGKEFLASNAKSLDSISDNGITIHDNFAQLLIVDLTGNEDLVQLERWDRTWNYFIGTPLLTTDTFPNDLDTTSIALSTLPINESVVHSVLDEMLTFRSEDGILMTYFDRTRPRVDHVVCVNALHLFCKNGREHEVMPTLDWVLKVVRTHAYLAGSRYYSSPDMFLYFLTRLSGSIRDRSRRQELLSLLKQHVSERIGIAGDTVALATRLIACGMLNLKNPRDLASLLSTQHADGSWPTGWIYKYGSSGQQIGNPGLSTALAIKAIECSRPETSNEENQSRNEVSKSSHEGSMNEIGLRWGSLIWSYLKKLGDILPVFR</sequence>
<gene>
    <name evidence="1" type="ORF">PENSTE_c011G00471</name>
</gene>
<reference evidence="2" key="1">
    <citation type="journal article" date="2017" name="Nat. Microbiol.">
        <title>Global analysis of biosynthetic gene clusters reveals vast potential of secondary metabolite production in Penicillium species.</title>
        <authorList>
            <person name="Nielsen J.C."/>
            <person name="Grijseels S."/>
            <person name="Prigent S."/>
            <person name="Ji B."/>
            <person name="Dainat J."/>
            <person name="Nielsen K.F."/>
            <person name="Frisvad J.C."/>
            <person name="Workman M."/>
            <person name="Nielsen J."/>
        </authorList>
    </citation>
    <scope>NUCLEOTIDE SEQUENCE [LARGE SCALE GENOMIC DNA]</scope>
    <source>
        <strain evidence="2">IBT 24891</strain>
    </source>
</reference>
<dbReference type="PRINTS" id="PR00413">
    <property type="entry name" value="HADHALOGNASE"/>
</dbReference>
<organism evidence="1 2">
    <name type="scientific">Penicillium steckii</name>
    <dbReference type="NCBI Taxonomy" id="303698"/>
    <lineage>
        <taxon>Eukaryota</taxon>
        <taxon>Fungi</taxon>
        <taxon>Dikarya</taxon>
        <taxon>Ascomycota</taxon>
        <taxon>Pezizomycotina</taxon>
        <taxon>Eurotiomycetes</taxon>
        <taxon>Eurotiomycetidae</taxon>
        <taxon>Eurotiales</taxon>
        <taxon>Aspergillaceae</taxon>
        <taxon>Penicillium</taxon>
    </lineage>
</organism>
<dbReference type="STRING" id="303698.A0A1V6T7Y3"/>
<dbReference type="CDD" id="cd02603">
    <property type="entry name" value="HAD_sEH-N_like"/>
    <property type="match status" value="1"/>
</dbReference>
<dbReference type="NCBIfam" id="TIGR01509">
    <property type="entry name" value="HAD-SF-IA-v3"/>
    <property type="match status" value="1"/>
</dbReference>
<dbReference type="InterPro" id="IPR036412">
    <property type="entry name" value="HAD-like_sf"/>
</dbReference>
<accession>A0A1V6T7Y3</accession>
<dbReference type="InterPro" id="IPR023214">
    <property type="entry name" value="HAD_sf"/>
</dbReference>
<dbReference type="Proteomes" id="UP000191285">
    <property type="component" value="Unassembled WGS sequence"/>
</dbReference>
<dbReference type="PANTHER" id="PTHR43611">
    <property type="entry name" value="ALPHA-D-GLUCOSE 1-PHOSPHATE PHOSPHATASE"/>
    <property type="match status" value="1"/>
</dbReference>
<dbReference type="OrthoDB" id="2012566at2759"/>
<dbReference type="SFLD" id="SFLDS00003">
    <property type="entry name" value="Haloacid_Dehalogenase"/>
    <property type="match status" value="1"/>
</dbReference>
<evidence type="ECO:0000313" key="1">
    <source>
        <dbReference type="EMBL" id="OQE21999.1"/>
    </source>
</evidence>
<dbReference type="InterPro" id="IPR006439">
    <property type="entry name" value="HAD-SF_hydro_IA"/>
</dbReference>
<dbReference type="PANTHER" id="PTHR43611:SF3">
    <property type="entry name" value="FLAVIN MONONUCLEOTIDE HYDROLASE 1, CHLOROPLATIC"/>
    <property type="match status" value="1"/>
</dbReference>
<dbReference type="Gene3D" id="3.40.50.1000">
    <property type="entry name" value="HAD superfamily/HAD-like"/>
    <property type="match status" value="1"/>
</dbReference>
<dbReference type="Gene3D" id="1.10.150.240">
    <property type="entry name" value="Putative phosphatase, domain 2"/>
    <property type="match status" value="1"/>
</dbReference>
<comment type="caution">
    <text evidence="1">The sequence shown here is derived from an EMBL/GenBank/DDBJ whole genome shotgun (WGS) entry which is preliminary data.</text>
</comment>
<dbReference type="InterPro" id="IPR023198">
    <property type="entry name" value="PGP-like_dom2"/>
</dbReference>
<dbReference type="EMBL" id="MLKD01000011">
    <property type="protein sequence ID" value="OQE21999.1"/>
    <property type="molecule type" value="Genomic_DNA"/>
</dbReference>
<evidence type="ECO:0000313" key="2">
    <source>
        <dbReference type="Proteomes" id="UP000191285"/>
    </source>
</evidence>
<keyword evidence="2" id="KW-1185">Reference proteome</keyword>
<dbReference type="SFLD" id="SFLDG01129">
    <property type="entry name" value="C1.5:_HAD__Beta-PGM__Phosphata"/>
    <property type="match status" value="1"/>
</dbReference>
<evidence type="ECO:0008006" key="3">
    <source>
        <dbReference type="Google" id="ProtNLM"/>
    </source>
</evidence>
<dbReference type="Pfam" id="PF13419">
    <property type="entry name" value="HAD_2"/>
    <property type="match status" value="1"/>
</dbReference>
<dbReference type="GO" id="GO:0016791">
    <property type="term" value="F:phosphatase activity"/>
    <property type="evidence" value="ECO:0007669"/>
    <property type="project" value="UniProtKB-ARBA"/>
</dbReference>
<name>A0A1V6T7Y3_9EURO</name>
<dbReference type="AlphaFoldDB" id="A0A1V6T7Y3"/>
<proteinExistence type="predicted"/>
<protein>
    <recommendedName>
        <fullName evidence="3">HAD-like protein</fullName>
    </recommendedName>
</protein>
<dbReference type="InterPro" id="IPR041492">
    <property type="entry name" value="HAD_2"/>
</dbReference>
<dbReference type="SUPFAM" id="SSF56784">
    <property type="entry name" value="HAD-like"/>
    <property type="match status" value="1"/>
</dbReference>